<dbReference type="Pfam" id="PF01016">
    <property type="entry name" value="Ribosomal_L27"/>
    <property type="match status" value="1"/>
</dbReference>
<comment type="similarity">
    <text evidence="1">Belongs to the bacterial ribosomal protein bL27 family.</text>
</comment>
<dbReference type="PANTHER" id="PTHR15893:SF0">
    <property type="entry name" value="LARGE RIBOSOMAL SUBUNIT PROTEIN BL27M"/>
    <property type="match status" value="1"/>
</dbReference>
<dbReference type="SUPFAM" id="SSF110324">
    <property type="entry name" value="Ribosomal L27 protein-like"/>
    <property type="match status" value="1"/>
</dbReference>
<dbReference type="Proteomes" id="UP001165082">
    <property type="component" value="Unassembled WGS sequence"/>
</dbReference>
<dbReference type="GO" id="GO:0003735">
    <property type="term" value="F:structural constituent of ribosome"/>
    <property type="evidence" value="ECO:0007669"/>
    <property type="project" value="InterPro"/>
</dbReference>
<feature type="region of interest" description="Disordered" evidence="4">
    <location>
        <begin position="1"/>
        <end position="30"/>
    </location>
</feature>
<dbReference type="PRINTS" id="PR00063">
    <property type="entry name" value="RIBOSOMALL27"/>
</dbReference>
<evidence type="ECO:0000313" key="5">
    <source>
        <dbReference type="EMBL" id="GMH51242.1"/>
    </source>
</evidence>
<accession>A0A9W7DQS6</accession>
<proteinExistence type="inferred from homology"/>
<keyword evidence="2" id="KW-0689">Ribosomal protein</keyword>
<keyword evidence="3" id="KW-0687">Ribonucleoprotein</keyword>
<dbReference type="GO" id="GO:0005762">
    <property type="term" value="C:mitochondrial large ribosomal subunit"/>
    <property type="evidence" value="ECO:0007669"/>
    <property type="project" value="TreeGrafter"/>
</dbReference>
<evidence type="ECO:0000256" key="1">
    <source>
        <dbReference type="ARBA" id="ARBA00010797"/>
    </source>
</evidence>
<dbReference type="NCBIfam" id="TIGR00062">
    <property type="entry name" value="L27"/>
    <property type="match status" value="1"/>
</dbReference>
<reference evidence="5" key="1">
    <citation type="submission" date="2022-07" db="EMBL/GenBank/DDBJ databases">
        <title>Genome analysis of Parmales, a sister group of diatoms, reveals the evolutionary specialization of diatoms from phago-mixotrophs to photoautotrophs.</title>
        <authorList>
            <person name="Ban H."/>
            <person name="Sato S."/>
            <person name="Yoshikawa S."/>
            <person name="Kazumasa Y."/>
            <person name="Nakamura Y."/>
            <person name="Ichinomiya M."/>
            <person name="Saitoh K."/>
            <person name="Sato N."/>
            <person name="Blanc-Mathieu R."/>
            <person name="Endo H."/>
            <person name="Kuwata A."/>
            <person name="Ogata H."/>
        </authorList>
    </citation>
    <scope>NUCLEOTIDE SEQUENCE</scope>
</reference>
<evidence type="ECO:0000256" key="4">
    <source>
        <dbReference type="SAM" id="MobiDB-lite"/>
    </source>
</evidence>
<sequence length="147" mass="16237">MPTPSQSVRFATKKAGGSSRNGRDSPGQRLGMKLTGGQYTNAGGIIIRQRGIKVVAGTNVGMGKDHTLFAKQDGYLMFTDSLPRKIRKSLQNNWRRPMSKKKKVAHIVETREEAMEGMGAKVFMPKVFRVEGTSKKDIVYSAAKLSY</sequence>
<organism evidence="5 6">
    <name type="scientific">Triparma retinervis</name>
    <dbReference type="NCBI Taxonomy" id="2557542"/>
    <lineage>
        <taxon>Eukaryota</taxon>
        <taxon>Sar</taxon>
        <taxon>Stramenopiles</taxon>
        <taxon>Ochrophyta</taxon>
        <taxon>Bolidophyceae</taxon>
        <taxon>Parmales</taxon>
        <taxon>Triparmaceae</taxon>
        <taxon>Triparma</taxon>
    </lineage>
</organism>
<evidence type="ECO:0000256" key="2">
    <source>
        <dbReference type="ARBA" id="ARBA00022980"/>
    </source>
</evidence>
<evidence type="ECO:0000313" key="6">
    <source>
        <dbReference type="Proteomes" id="UP001165082"/>
    </source>
</evidence>
<comment type="caution">
    <text evidence="5">The sequence shown here is derived from an EMBL/GenBank/DDBJ whole genome shotgun (WGS) entry which is preliminary data.</text>
</comment>
<dbReference type="PROSITE" id="PS00831">
    <property type="entry name" value="RIBOSOMAL_L27"/>
    <property type="match status" value="1"/>
</dbReference>
<dbReference type="InterPro" id="IPR001684">
    <property type="entry name" value="Ribosomal_bL27"/>
</dbReference>
<dbReference type="Gene3D" id="2.40.50.100">
    <property type="match status" value="1"/>
</dbReference>
<dbReference type="GO" id="GO:0006412">
    <property type="term" value="P:translation"/>
    <property type="evidence" value="ECO:0007669"/>
    <property type="project" value="InterPro"/>
</dbReference>
<evidence type="ECO:0008006" key="7">
    <source>
        <dbReference type="Google" id="ProtNLM"/>
    </source>
</evidence>
<dbReference type="AlphaFoldDB" id="A0A9W7DQS6"/>
<evidence type="ECO:0000256" key="3">
    <source>
        <dbReference type="ARBA" id="ARBA00023274"/>
    </source>
</evidence>
<protein>
    <recommendedName>
        <fullName evidence="7">50S ribosomal protein L27</fullName>
    </recommendedName>
</protein>
<keyword evidence="6" id="KW-1185">Reference proteome</keyword>
<dbReference type="InterPro" id="IPR018261">
    <property type="entry name" value="Ribosomal_bL27_CS"/>
</dbReference>
<gene>
    <name evidence="5" type="ORF">TrRE_jg4273</name>
</gene>
<dbReference type="OrthoDB" id="1867012at2759"/>
<dbReference type="PANTHER" id="PTHR15893">
    <property type="entry name" value="RIBOSOMAL PROTEIN L27"/>
    <property type="match status" value="1"/>
</dbReference>
<dbReference type="EMBL" id="BRXZ01001972">
    <property type="protein sequence ID" value="GMH51242.1"/>
    <property type="molecule type" value="Genomic_DNA"/>
</dbReference>
<name>A0A9W7DQS6_9STRA</name>